<dbReference type="EMBL" id="AAAIXK010000003">
    <property type="protein sequence ID" value="EAC5550118.1"/>
    <property type="molecule type" value="Genomic_DNA"/>
</dbReference>
<evidence type="ECO:0000313" key="10">
    <source>
        <dbReference type="EMBL" id="EAC5550118.1"/>
    </source>
</evidence>
<sequence length="138" mass="15160">MKAIFVCTHGNAAKELIQSAEMICGKQENTSFVPFEVNESAENLQAKIASEVAKLDLTEGILFLTDLKGGTPFNVLVRLLRNFDAVELVAGVNIPLLLEAFLSRETLSLKELANQVAETGRLGIYEYAAPLEEIEEDF</sequence>
<evidence type="ECO:0000256" key="7">
    <source>
        <dbReference type="ARBA" id="ARBA00022683"/>
    </source>
</evidence>
<dbReference type="PROSITE" id="PS51096">
    <property type="entry name" value="PTS_EIIA_TYPE_4"/>
    <property type="match status" value="1"/>
</dbReference>
<evidence type="ECO:0000313" key="19">
    <source>
        <dbReference type="EMBL" id="EAH3294546.1"/>
    </source>
</evidence>
<keyword evidence="3" id="KW-0963">Cytoplasm</keyword>
<dbReference type="EMBL" id="AABAGT010000001">
    <property type="protein sequence ID" value="EAG0865845.1"/>
    <property type="molecule type" value="Genomic_DNA"/>
</dbReference>
<evidence type="ECO:0000313" key="18">
    <source>
        <dbReference type="EMBL" id="EAH2282347.1"/>
    </source>
</evidence>
<dbReference type="EMBL" id="AABEMN010000002">
    <property type="protein sequence ID" value="EAG9518609.1"/>
    <property type="molecule type" value="Genomic_DNA"/>
</dbReference>
<evidence type="ECO:0000313" key="13">
    <source>
        <dbReference type="EMBL" id="EAG0865845.1"/>
    </source>
</evidence>
<evidence type="ECO:0000313" key="11">
    <source>
        <dbReference type="EMBL" id="EAE1338214.1"/>
    </source>
</evidence>
<accession>A0A0B8R8T4</accession>
<gene>
    <name evidence="26" type="primary">manx_4</name>
    <name evidence="13" type="ORF">A8L61_00965</name>
    <name evidence="15" type="ORF">AB917_09350</name>
    <name evidence="11" type="ORF">ART25_04730</name>
    <name evidence="10" type="ORF">ARY78_06730</name>
    <name evidence="14" type="ORF">CA369_13280</name>
    <name evidence="16" type="ORF">CW845_00970</name>
    <name evidence="18" type="ORF">D4920_09715</name>
    <name evidence="17" type="ORF">D4B11_02410</name>
    <name evidence="19" type="ORF">D5N24_09070</name>
    <name evidence="26" type="ORF">DYZ80_02437</name>
    <name evidence="12" type="ORF">E1W56_10485</name>
    <name evidence="20" type="ORF">E5F58_06480</name>
    <name evidence="21" type="ORF">F6515_06050</name>
    <name evidence="22" type="ORF">FV747_08580</name>
    <name evidence="23" type="ORF">GHH22_01085</name>
    <name evidence="24" type="ORF">GI949_14085</name>
    <name evidence="25" type="ORF">HQN34_001234</name>
</gene>
<dbReference type="GO" id="GO:0009401">
    <property type="term" value="P:phosphoenolpyruvate-dependent sugar phosphotransferase system"/>
    <property type="evidence" value="ECO:0007669"/>
    <property type="project" value="UniProtKB-KW"/>
</dbReference>
<dbReference type="Proteomes" id="UP000843503">
    <property type="component" value="Unassembled WGS sequence"/>
</dbReference>
<evidence type="ECO:0000313" key="12">
    <source>
        <dbReference type="EMBL" id="EAE4942461.1"/>
    </source>
</evidence>
<dbReference type="CDD" id="cd00006">
    <property type="entry name" value="PTS_IIA_man"/>
    <property type="match status" value="1"/>
</dbReference>
<evidence type="ECO:0000313" key="24">
    <source>
        <dbReference type="EMBL" id="HAC1756100.1"/>
    </source>
</evidence>
<dbReference type="GO" id="GO:0016773">
    <property type="term" value="F:phosphotransferase activity, alcohol group as acceptor"/>
    <property type="evidence" value="ECO:0007669"/>
    <property type="project" value="InterPro"/>
</dbReference>
<keyword evidence="2" id="KW-0813">Transport</keyword>
<evidence type="ECO:0000256" key="2">
    <source>
        <dbReference type="ARBA" id="ARBA00022448"/>
    </source>
</evidence>
<dbReference type="Proteomes" id="UP000379076">
    <property type="component" value="Unassembled WGS sequence"/>
</dbReference>
<dbReference type="Proteomes" id="UP000489121">
    <property type="component" value="Unassembled WGS sequence"/>
</dbReference>
<protein>
    <submittedName>
        <fullName evidence="23">PTS mannose transporter subunit IIA</fullName>
    </submittedName>
    <submittedName>
        <fullName evidence="22">PTS sugar transporter subunit IIA</fullName>
    </submittedName>
    <submittedName>
        <fullName evidence="26">PTS system mannose-specific EIIAB component</fullName>
        <ecNumber evidence="26">2.7.1.191</ecNumber>
    </submittedName>
</protein>
<dbReference type="InterPro" id="IPR033887">
    <property type="entry name" value="PTS_IIA_man"/>
</dbReference>
<dbReference type="Proteomes" id="UP000546397">
    <property type="component" value="Unassembled WGS sequence"/>
</dbReference>
<dbReference type="InterPro" id="IPR051471">
    <property type="entry name" value="Bacterial_PTS_sugar_comp"/>
</dbReference>
<reference evidence="26 27" key="1">
    <citation type="journal article" date="2018" name="BMC Genomics">
        <title>Genes significantly associated with lineage II food isolates of Listeria monocytogenes.</title>
        <authorList>
            <person name="Pirone-Davies C."/>
            <person name="Chen Y."/>
            <person name="Pightling A."/>
            <person name="Ryan G."/>
            <person name="Wang Y."/>
            <person name="Yao K."/>
            <person name="Hoffmann M."/>
            <person name="Allard M.W."/>
        </authorList>
    </citation>
    <scope>NUCLEOTIDE SEQUENCE [LARGE SCALE GENOMIC DNA]</scope>
    <source>
        <strain evidence="26 27">PNUSAL000550</strain>
    </source>
</reference>
<dbReference type="EMBL" id="AABGHY010000005">
    <property type="protein sequence ID" value="EAH3294546.1"/>
    <property type="molecule type" value="Genomic_DNA"/>
</dbReference>
<reference evidence="40 41" key="2">
    <citation type="journal article" date="2018" name="Genome Biol.">
        <title>SKESA: strategic k-mer extension for scrupulous assemblies.</title>
        <authorList>
            <person name="Souvorov A."/>
            <person name="Agarwala R."/>
            <person name="Lipman D.J."/>
        </authorList>
    </citation>
    <scope>NUCLEOTIDE SEQUENCE [LARGE SCALE GENOMIC DNA]</scope>
    <source>
        <strain evidence="23">09CEB371LM</strain>
        <strain evidence="25">2017-325981-023-01</strain>
        <strain evidence="24 41">DMG1500109</strain>
    </source>
</reference>
<dbReference type="EMBL" id="AALGDA010000013">
    <property type="protein sequence ID" value="ECY9782552.1"/>
    <property type="molecule type" value="Genomic_DNA"/>
</dbReference>
<evidence type="ECO:0000313" key="34">
    <source>
        <dbReference type="Proteomes" id="UP000527632"/>
    </source>
</evidence>
<dbReference type="Proteomes" id="UP000840039">
    <property type="component" value="Unassembled WGS sequence"/>
</dbReference>
<keyword evidence="4" id="KW-0597">Phosphoprotein</keyword>
<evidence type="ECO:0000313" key="33">
    <source>
        <dbReference type="Proteomes" id="UP000522199"/>
    </source>
</evidence>
<keyword evidence="7" id="KW-0598">Phosphotransferase system</keyword>
<evidence type="ECO:0000313" key="30">
    <source>
        <dbReference type="Proteomes" id="UP000379076"/>
    </source>
</evidence>
<dbReference type="GO" id="GO:0005737">
    <property type="term" value="C:cytoplasm"/>
    <property type="evidence" value="ECO:0007669"/>
    <property type="project" value="UniProtKB-SubCell"/>
</dbReference>
<dbReference type="EMBL" id="AABDGJ010000006">
    <property type="protein sequence ID" value="EAG6990795.1"/>
    <property type="molecule type" value="Genomic_DNA"/>
</dbReference>
<evidence type="ECO:0000313" key="37">
    <source>
        <dbReference type="Proteomes" id="UP000533021"/>
    </source>
</evidence>
<evidence type="ECO:0000313" key="39">
    <source>
        <dbReference type="Proteomes" id="UP000548278"/>
    </source>
</evidence>
<dbReference type="GO" id="GO:0016020">
    <property type="term" value="C:membrane"/>
    <property type="evidence" value="ECO:0007669"/>
    <property type="project" value="InterPro"/>
</dbReference>
<evidence type="ECO:0000313" key="20">
    <source>
        <dbReference type="EMBL" id="EAH4241653.1"/>
    </source>
</evidence>
<proteinExistence type="predicted"/>
<dbReference type="EMBL" id="DAAJZA010000013">
    <property type="protein sequence ID" value="HAC1756100.1"/>
    <property type="molecule type" value="Genomic_DNA"/>
</dbReference>
<keyword evidence="8" id="KW-0418">Kinase</keyword>
<comment type="caution">
    <text evidence="22">The sequence shown here is derived from an EMBL/GenBank/DDBJ whole genome shotgun (WGS) entry which is preliminary data.</text>
</comment>
<evidence type="ECO:0000313" key="36">
    <source>
        <dbReference type="Proteomes" id="UP000530452"/>
    </source>
</evidence>
<dbReference type="InterPro" id="IPR004701">
    <property type="entry name" value="PTS_EIIA_man-typ"/>
</dbReference>
<evidence type="ECO:0000313" key="25">
    <source>
        <dbReference type="EMBL" id="HAJ9593036.1"/>
    </source>
</evidence>
<reference evidence="21 32" key="6">
    <citation type="submission" date="2019-09" db="EMBL/GenBank/DDBJ databases">
        <authorList>
            <consortium name="PulseNet: The National Subtyping Network for Foodborne Disease Surveillance"/>
            <person name="Tarr C.L."/>
            <person name="Trees E."/>
            <person name="Katz L.S."/>
            <person name="Carleton-Romer H.A."/>
            <person name="Stroika S."/>
            <person name="Kucerova Z."/>
            <person name="Roache K.F."/>
            <person name="Sabol A.L."/>
            <person name="Besser J."/>
            <person name="Gerner-Smidt P."/>
        </authorList>
    </citation>
    <scope>NUCLEOTIDE SEQUENCE [LARGE SCALE GENOMIC DNA]</scope>
    <source>
        <strain evidence="13 28">PNUSAL002180</strain>
        <strain evidence="21 32">PNUSAL005692</strain>
    </source>
</reference>
<evidence type="ECO:0000313" key="38">
    <source>
        <dbReference type="Proteomes" id="UP000546397"/>
    </source>
</evidence>
<evidence type="ECO:0000256" key="1">
    <source>
        <dbReference type="ARBA" id="ARBA00004496"/>
    </source>
</evidence>
<keyword evidence="6 26" id="KW-0808">Transferase</keyword>
<reference evidence="33 39" key="4">
    <citation type="submission" date="2019-04" db="EMBL/GenBank/DDBJ databases">
        <authorList>
            <consortium name="GenomeTrakr network: Whole genome sequencing for foodborne pathogen traceback"/>
        </authorList>
    </citation>
    <scope>NUCLEOTIDE SEQUENCE [LARGE SCALE GENOMIC DNA]</scope>
    <source>
        <strain evidence="15 39">CFSAN004300</strain>
        <strain evidence="16 33">CFSAN072474</strain>
    </source>
</reference>
<dbReference type="Proteomes" id="UP000365297">
    <property type="component" value="Unassembled WGS sequence"/>
</dbReference>
<evidence type="ECO:0000313" key="27">
    <source>
        <dbReference type="Proteomes" id="UP000272537"/>
    </source>
</evidence>
<keyword evidence="5 22" id="KW-0762">Sugar transport</keyword>
<feature type="domain" description="PTS EIIA type-4" evidence="9">
    <location>
        <begin position="1"/>
        <end position="124"/>
    </location>
</feature>
<dbReference type="Proteomes" id="UP000467536">
    <property type="component" value="Unassembled WGS sequence"/>
</dbReference>
<dbReference type="PANTHER" id="PTHR33799">
    <property type="entry name" value="PTS PERMEASE-RELATED-RELATED"/>
    <property type="match status" value="1"/>
</dbReference>
<organism evidence="22 31">
    <name type="scientific">Listeria monocytogenes</name>
    <dbReference type="NCBI Taxonomy" id="1639"/>
    <lineage>
        <taxon>Bacteria</taxon>
        <taxon>Bacillati</taxon>
        <taxon>Bacillota</taxon>
        <taxon>Bacilli</taxon>
        <taxon>Bacillales</taxon>
        <taxon>Listeriaceae</taxon>
        <taxon>Listeria</taxon>
    </lineage>
</organism>
<dbReference type="Proteomes" id="UP000527632">
    <property type="component" value="Unassembled WGS sequence"/>
</dbReference>
<evidence type="ECO:0000313" key="40">
    <source>
        <dbReference type="Proteomes" id="UP000843503"/>
    </source>
</evidence>
<dbReference type="EMBL" id="AAASLB010000005">
    <property type="protein sequence ID" value="EAE4942461.1"/>
    <property type="molecule type" value="Genomic_DNA"/>
</dbReference>
<dbReference type="EMBL" id="DAAEEB010000001">
    <property type="protein sequence ID" value="HAA8051752.1"/>
    <property type="molecule type" value="Genomic_DNA"/>
</dbReference>
<dbReference type="Proteomes" id="UP000272537">
    <property type="component" value="Unassembled WGS sequence"/>
</dbReference>
<dbReference type="PANTHER" id="PTHR33799:SF1">
    <property type="entry name" value="PTS SYSTEM MANNOSE-SPECIFIC EIIAB COMPONENT-RELATED"/>
    <property type="match status" value="1"/>
</dbReference>
<evidence type="ECO:0000313" key="31">
    <source>
        <dbReference type="Proteomes" id="UP000467536"/>
    </source>
</evidence>
<comment type="subcellular location">
    <subcellularLocation>
        <location evidence="1">Cytoplasm</location>
    </subcellularLocation>
</comment>
<evidence type="ECO:0000313" key="29">
    <source>
        <dbReference type="Proteomes" id="UP000365297"/>
    </source>
</evidence>
<dbReference type="EMBL" id="QXLS01000006">
    <property type="protein sequence ID" value="RKA06542.1"/>
    <property type="molecule type" value="Genomic_DNA"/>
</dbReference>
<dbReference type="EMBL" id="AABBZO010000018">
    <property type="protein sequence ID" value="EAG4463269.1"/>
    <property type="molecule type" value="Genomic_DNA"/>
</dbReference>
<dbReference type="Proteomes" id="UP000522199">
    <property type="component" value="Unassembled WGS sequence"/>
</dbReference>
<reference evidence="29 30" key="3">
    <citation type="submission" date="2018-06" db="EMBL/GenBank/DDBJ databases">
        <authorList>
            <consortium name="GenomeTrakr: Next Generation Sequencing Network for Food Pathogen Tracability"/>
        </authorList>
    </citation>
    <scope>NUCLEOTIDE SEQUENCE [LARGE SCALE GENOMIC DNA]</scope>
    <source>
        <strain evidence="14 35">CFSAN063727</strain>
        <strain evidence="11 30">FDA00006494</strain>
        <strain evidence="10 29">FDA00007096</strain>
        <strain evidence="20 34">LS1344</strain>
    </source>
</reference>
<dbReference type="Proteomes" id="UP000528151">
    <property type="component" value="Unassembled WGS sequence"/>
</dbReference>
<dbReference type="Proteomes" id="UP000530452">
    <property type="component" value="Unassembled WGS sequence"/>
</dbReference>
<evidence type="ECO:0000256" key="3">
    <source>
        <dbReference type="ARBA" id="ARBA00022490"/>
    </source>
</evidence>
<dbReference type="EMBL" id="AABEKY010000001">
    <property type="protein sequence ID" value="EAG9386065.1"/>
    <property type="molecule type" value="Genomic_DNA"/>
</dbReference>
<evidence type="ECO:0000313" key="32">
    <source>
        <dbReference type="Proteomes" id="UP000489121"/>
    </source>
</evidence>
<evidence type="ECO:0000313" key="28">
    <source>
        <dbReference type="Proteomes" id="UP000358545"/>
    </source>
</evidence>
<evidence type="ECO:0000313" key="16">
    <source>
        <dbReference type="EMBL" id="EAG9386065.1"/>
    </source>
</evidence>
<dbReference type="Proteomes" id="UP000548278">
    <property type="component" value="Unassembled WGS sequence"/>
</dbReference>
<dbReference type="EMBL" id="AAAQQZ010000002">
    <property type="protein sequence ID" value="EAE1338214.1"/>
    <property type="molecule type" value="Genomic_DNA"/>
</dbReference>
<dbReference type="GO" id="GO:0016301">
    <property type="term" value="F:kinase activity"/>
    <property type="evidence" value="ECO:0007669"/>
    <property type="project" value="UniProtKB-KW"/>
</dbReference>
<evidence type="ECO:0000313" key="14">
    <source>
        <dbReference type="EMBL" id="EAG4463269.1"/>
    </source>
</evidence>
<dbReference type="AlphaFoldDB" id="A0A0B8R8T4"/>
<evidence type="ECO:0000256" key="5">
    <source>
        <dbReference type="ARBA" id="ARBA00022597"/>
    </source>
</evidence>
<evidence type="ECO:0000313" key="15">
    <source>
        <dbReference type="EMBL" id="EAG6990795.1"/>
    </source>
</evidence>
<name>A0A0B8R8T4_LISMN</name>
<evidence type="ECO:0000313" key="41">
    <source>
        <dbReference type="Proteomes" id="UP000843775"/>
    </source>
</evidence>
<evidence type="ECO:0000313" key="21">
    <source>
        <dbReference type="EMBL" id="ECY9782552.1"/>
    </source>
</evidence>
<dbReference type="InterPro" id="IPR036662">
    <property type="entry name" value="PTS_EIIA_man-typ_sf"/>
</dbReference>
<dbReference type="SUPFAM" id="SSF53062">
    <property type="entry name" value="PTS system fructose IIA component-like"/>
    <property type="match status" value="1"/>
</dbReference>
<evidence type="ECO:0000313" key="23">
    <source>
        <dbReference type="EMBL" id="HAA8051752.1"/>
    </source>
</evidence>
<dbReference type="Proteomes" id="UP000358545">
    <property type="component" value="Unassembled WGS sequence"/>
</dbReference>
<dbReference type="Proteomes" id="UP000533021">
    <property type="component" value="Unassembled WGS sequence"/>
</dbReference>
<evidence type="ECO:0000313" key="17">
    <source>
        <dbReference type="EMBL" id="EAG9518609.1"/>
    </source>
</evidence>
<evidence type="ECO:0000256" key="8">
    <source>
        <dbReference type="ARBA" id="ARBA00022777"/>
    </source>
</evidence>
<dbReference type="InterPro" id="IPR013789">
    <property type="entry name" value="PTS_EIIA_man"/>
</dbReference>
<evidence type="ECO:0000259" key="9">
    <source>
        <dbReference type="PROSITE" id="PS51096"/>
    </source>
</evidence>
<reference evidence="22 31" key="5">
    <citation type="submission" date="2019-08" db="EMBL/GenBank/DDBJ databases">
        <authorList>
            <person name="Ashton P.M."/>
            <person name="Dallman T."/>
            <person name="Nair S."/>
            <person name="De Pinna E."/>
            <person name="Peters T."/>
            <person name="Grant K."/>
        </authorList>
    </citation>
    <scope>NUCLEOTIDE SEQUENCE [LARGE SCALE GENOMIC DNA]</scope>
    <source>
        <strain evidence="18 37">282333</strain>
        <strain evidence="19 36">282352</strain>
        <strain evidence="17 38">289003</strain>
        <strain evidence="22 31">788324</strain>
        <strain evidence="12">RL15000286</strain>
    </source>
</reference>
<evidence type="ECO:0000256" key="4">
    <source>
        <dbReference type="ARBA" id="ARBA00022553"/>
    </source>
</evidence>
<dbReference type="Proteomes" id="UP000843775">
    <property type="component" value="Unassembled WGS sequence"/>
</dbReference>
<dbReference type="Pfam" id="PF03610">
    <property type="entry name" value="EIIA-man"/>
    <property type="match status" value="1"/>
</dbReference>
<dbReference type="Gene3D" id="3.40.50.510">
    <property type="entry name" value="Phosphotransferase system, mannose-type IIA component"/>
    <property type="match status" value="1"/>
</dbReference>
<dbReference type="EMBL" id="AABFVG010000005">
    <property type="protein sequence ID" value="EAH2282347.1"/>
    <property type="molecule type" value="Genomic_DNA"/>
</dbReference>
<dbReference type="EC" id="2.7.1.191" evidence="26"/>
<evidence type="ECO:0000313" key="26">
    <source>
        <dbReference type="EMBL" id="RKA06542.1"/>
    </source>
</evidence>
<dbReference type="KEGG" id="lmok:CQ02_10310"/>
<dbReference type="NCBIfam" id="TIGR00824">
    <property type="entry name" value="EIIA-man"/>
    <property type="match status" value="1"/>
</dbReference>
<dbReference type="EMBL" id="DABJAN010000002">
    <property type="protein sequence ID" value="HAJ9593036.1"/>
    <property type="molecule type" value="Genomic_DNA"/>
</dbReference>
<dbReference type="RefSeq" id="WP_003730809.1">
    <property type="nucleotide sequence ID" value="NC_021825.2"/>
</dbReference>
<evidence type="ECO:0000313" key="35">
    <source>
        <dbReference type="Proteomes" id="UP000528151"/>
    </source>
</evidence>
<dbReference type="EMBL" id="AABGUK010000002">
    <property type="protein sequence ID" value="EAH4241653.1"/>
    <property type="molecule type" value="Genomic_DNA"/>
</dbReference>
<evidence type="ECO:0000313" key="22">
    <source>
        <dbReference type="EMBL" id="EDO0986048.1"/>
    </source>
</evidence>
<dbReference type="EMBL" id="AANEHK010000006">
    <property type="protein sequence ID" value="EDO0986048.1"/>
    <property type="molecule type" value="Genomic_DNA"/>
</dbReference>
<reference evidence="24" key="7">
    <citation type="submission" date="2019-11" db="EMBL/GenBank/DDBJ databases">
        <authorList>
            <consortium name="NCBI Pathogen Detection Project"/>
        </authorList>
    </citation>
    <scope>NUCLEOTIDE SEQUENCE</scope>
    <source>
        <strain evidence="23">09CEB371LM</strain>
        <strain evidence="25">2017-325981-023-01</strain>
        <strain evidence="24">DMG1500109</strain>
    </source>
</reference>
<evidence type="ECO:0000256" key="6">
    <source>
        <dbReference type="ARBA" id="ARBA00022679"/>
    </source>
</evidence>
<dbReference type="Proteomes" id="UP000393182">
    <property type="component" value="Unassembled WGS sequence"/>
</dbReference>